<evidence type="ECO:0000313" key="3">
    <source>
        <dbReference type="EMBL" id="EAT14379.1"/>
    </source>
</evidence>
<keyword evidence="1" id="KW-0472">Membrane</keyword>
<dbReference type="Pfam" id="PF12693">
    <property type="entry name" value="GspL_C"/>
    <property type="match status" value="1"/>
</dbReference>
<reference evidence="3" key="1">
    <citation type="submission" date="2006-05" db="EMBL/GenBank/DDBJ databases">
        <title>Annotation of the draft genome assembly of Desulfuromonas acetoxidans DSM 684.</title>
        <authorList>
            <consortium name="US DOE Joint Genome Institute (JGI-ORNL)"/>
            <person name="Larimer F."/>
            <person name="Land M."/>
            <person name="Hauser L."/>
        </authorList>
    </citation>
    <scope>NUCLEOTIDE SEQUENCE [LARGE SCALE GENOMIC DNA]</scope>
    <source>
        <strain evidence="3">DSM 684</strain>
    </source>
</reference>
<proteinExistence type="predicted"/>
<keyword evidence="1" id="KW-1133">Transmembrane helix</keyword>
<protein>
    <submittedName>
        <fullName evidence="3">Fimbrial assembly</fullName>
    </submittedName>
</protein>
<evidence type="ECO:0000256" key="1">
    <source>
        <dbReference type="SAM" id="Phobius"/>
    </source>
</evidence>
<gene>
    <name evidence="3" type="ORF">Dace_0247</name>
</gene>
<dbReference type="Proteomes" id="UP000005695">
    <property type="component" value="Unassembled WGS sequence"/>
</dbReference>
<reference evidence="3" key="2">
    <citation type="submission" date="2006-05" db="EMBL/GenBank/DDBJ databases">
        <title>Sequencing of the draft genome and assembly of Desulfuromonas acetoxidans DSM 684.</title>
        <authorList>
            <consortium name="US DOE Joint Genome Institute (JGI-PGF)"/>
            <person name="Copeland A."/>
            <person name="Lucas S."/>
            <person name="Lapidus A."/>
            <person name="Barry K."/>
            <person name="Detter J.C."/>
            <person name="Glavina del Rio T."/>
            <person name="Hammon N."/>
            <person name="Israni S."/>
            <person name="Dalin E."/>
            <person name="Tice H."/>
            <person name="Bruce D."/>
            <person name="Pitluck S."/>
            <person name="Richardson P."/>
        </authorList>
    </citation>
    <scope>NUCLEOTIDE SEQUENCE [LARGE SCALE GENOMIC DNA]</scope>
    <source>
        <strain evidence="3">DSM 684</strain>
    </source>
</reference>
<name>Q1JVU7_DESA6</name>
<dbReference type="EMBL" id="AAEW02000030">
    <property type="protein sequence ID" value="EAT14379.1"/>
    <property type="molecule type" value="Genomic_DNA"/>
</dbReference>
<dbReference type="Gene3D" id="3.30.420.380">
    <property type="match status" value="1"/>
</dbReference>
<dbReference type="AlphaFoldDB" id="Q1JVU7"/>
<evidence type="ECO:0000259" key="2">
    <source>
        <dbReference type="Pfam" id="PF12693"/>
    </source>
</evidence>
<keyword evidence="4" id="KW-1185">Reference proteome</keyword>
<accession>Q1JVU7</accession>
<feature type="domain" description="GspL periplasmic" evidence="2">
    <location>
        <begin position="304"/>
        <end position="426"/>
    </location>
</feature>
<dbReference type="RefSeq" id="WP_006002899.1">
    <property type="nucleotide sequence ID" value="NZ_AAEW02000030.1"/>
</dbReference>
<dbReference type="InterPro" id="IPR025691">
    <property type="entry name" value="GspL_pp_dom"/>
</dbReference>
<evidence type="ECO:0000313" key="4">
    <source>
        <dbReference type="Proteomes" id="UP000005695"/>
    </source>
</evidence>
<feature type="transmembrane region" description="Helical" evidence="1">
    <location>
        <begin position="296"/>
        <end position="318"/>
    </location>
</feature>
<organism evidence="3 4">
    <name type="scientific">Desulfuromonas acetoxidans (strain DSM 684 / 11070)</name>
    <dbReference type="NCBI Taxonomy" id="281689"/>
    <lineage>
        <taxon>Bacteria</taxon>
        <taxon>Pseudomonadati</taxon>
        <taxon>Thermodesulfobacteriota</taxon>
        <taxon>Desulfuromonadia</taxon>
        <taxon>Desulfuromonadales</taxon>
        <taxon>Desulfuromonadaceae</taxon>
        <taxon>Desulfuromonas</taxon>
    </lineage>
</organism>
<sequence>MTKRRIGLEVTSNRIRLVIFDGDKEKPVLLRKVEQPLEPDSDIADVVNQMLDGPAGFGDRFCTVLPGDDSFVRRLNFPFNDPRKIDAAAGMELASQLPVDISDHLVATTVARGEDGQFTTTAATYPQQKIAEFLDPFDSGKIPIHVLGLTPFTEISGLSPWLTNGVLVRAHAGELTLSLVVDAEMVSHENCGPVEDTPQRLAEQIHREASLLCRAERLSQQPLCLIGSDVTPTLISAIKEMDWEMITVPLEESGNPIDPAFLPVCAMALATDQPLINFRRGPFTLKSEWAALKKHFYIGGGLLLASLAILAATALHSYQFKTEVAQDYRKQLNQVFRETLPGQTAIVDPVQQLTVELNRLRETGRLVGLDKSTSALAVLRDFSTHTPKDITVDIKTFNYEPENLNVEGVTDSFDSVNRLAGELRKSTSFTAVRIADAKMGIQGKQVSFRLQISIGHAQQGGAL</sequence>
<keyword evidence="1" id="KW-0812">Transmembrane</keyword>
<dbReference type="OrthoDB" id="5481996at2"/>
<comment type="caution">
    <text evidence="3">The sequence shown here is derived from an EMBL/GenBank/DDBJ whole genome shotgun (WGS) entry which is preliminary data.</text>
</comment>